<accession>A0AC60QHF6</accession>
<comment type="caution">
    <text evidence="1">The sequence shown here is derived from an EMBL/GenBank/DDBJ whole genome shotgun (WGS) entry which is preliminary data.</text>
</comment>
<reference evidence="1 2" key="1">
    <citation type="journal article" date="2020" name="Cell">
        <title>Large-Scale Comparative Analyses of Tick Genomes Elucidate Their Genetic Diversity and Vector Capacities.</title>
        <authorList>
            <consortium name="Tick Genome and Microbiome Consortium (TIGMIC)"/>
            <person name="Jia N."/>
            <person name="Wang J."/>
            <person name="Shi W."/>
            <person name="Du L."/>
            <person name="Sun Y."/>
            <person name="Zhan W."/>
            <person name="Jiang J.F."/>
            <person name="Wang Q."/>
            <person name="Zhang B."/>
            <person name="Ji P."/>
            <person name="Bell-Sakyi L."/>
            <person name="Cui X.M."/>
            <person name="Yuan T.T."/>
            <person name="Jiang B.G."/>
            <person name="Yang W.F."/>
            <person name="Lam T.T."/>
            <person name="Chang Q.C."/>
            <person name="Ding S.J."/>
            <person name="Wang X.J."/>
            <person name="Zhu J.G."/>
            <person name="Ruan X.D."/>
            <person name="Zhao L."/>
            <person name="Wei J.T."/>
            <person name="Ye R.Z."/>
            <person name="Que T.C."/>
            <person name="Du C.H."/>
            <person name="Zhou Y.H."/>
            <person name="Cheng J.X."/>
            <person name="Dai P.F."/>
            <person name="Guo W.B."/>
            <person name="Han X.H."/>
            <person name="Huang E.J."/>
            <person name="Li L.F."/>
            <person name="Wei W."/>
            <person name="Gao Y.C."/>
            <person name="Liu J.Z."/>
            <person name="Shao H.Z."/>
            <person name="Wang X."/>
            <person name="Wang C.C."/>
            <person name="Yang T.C."/>
            <person name="Huo Q.B."/>
            <person name="Li W."/>
            <person name="Chen H.Y."/>
            <person name="Chen S.E."/>
            <person name="Zhou L.G."/>
            <person name="Ni X.B."/>
            <person name="Tian J.H."/>
            <person name="Sheng Y."/>
            <person name="Liu T."/>
            <person name="Pan Y.S."/>
            <person name="Xia L.Y."/>
            <person name="Li J."/>
            <person name="Zhao F."/>
            <person name="Cao W.C."/>
        </authorList>
    </citation>
    <scope>NUCLEOTIDE SEQUENCE [LARGE SCALE GENOMIC DNA]</scope>
    <source>
        <strain evidence="1">Iper-2018</strain>
    </source>
</reference>
<proteinExistence type="predicted"/>
<keyword evidence="2" id="KW-1185">Reference proteome</keyword>
<organism evidence="1 2">
    <name type="scientific">Ixodes persulcatus</name>
    <name type="common">Taiga tick</name>
    <dbReference type="NCBI Taxonomy" id="34615"/>
    <lineage>
        <taxon>Eukaryota</taxon>
        <taxon>Metazoa</taxon>
        <taxon>Ecdysozoa</taxon>
        <taxon>Arthropoda</taxon>
        <taxon>Chelicerata</taxon>
        <taxon>Arachnida</taxon>
        <taxon>Acari</taxon>
        <taxon>Parasitiformes</taxon>
        <taxon>Ixodida</taxon>
        <taxon>Ixodoidea</taxon>
        <taxon>Ixodidae</taxon>
        <taxon>Ixodinae</taxon>
        <taxon>Ixodes</taxon>
    </lineage>
</organism>
<name>A0AC60QHF6_IXOPE</name>
<sequence length="256" mass="28955">MCKLIRSETWKQVERYRDCLRVLCFARATDQQAAERSFGSHLRSAGQMTEFLWRQQLPWLPKKRPTSKNQRGVTFLGGASLPNELRATLDRGPKFAFEPQLPPPEKLSLVRGLAERALPQDRERCIADGVDALCRTTGQRPKSLKMGAIVEHFKCANLKLLASDKEGGFVVLPQELYTKKAKEAVDKNFKPVKPGSLNKVKSRAKELCCELDLPVLAKKVNTNGLRRMLRAIMFNAESVPRNNPGWVELRAEQEVT</sequence>
<evidence type="ECO:0000313" key="1">
    <source>
        <dbReference type="EMBL" id="KAG0432659.1"/>
    </source>
</evidence>
<dbReference type="EMBL" id="JABSTQ010009127">
    <property type="protein sequence ID" value="KAG0432659.1"/>
    <property type="molecule type" value="Genomic_DNA"/>
</dbReference>
<protein>
    <submittedName>
        <fullName evidence="1">Uncharacterized protein</fullName>
    </submittedName>
</protein>
<gene>
    <name evidence="1" type="ORF">HPB47_020639</name>
</gene>
<dbReference type="Proteomes" id="UP000805193">
    <property type="component" value="Unassembled WGS sequence"/>
</dbReference>
<evidence type="ECO:0000313" key="2">
    <source>
        <dbReference type="Proteomes" id="UP000805193"/>
    </source>
</evidence>